<evidence type="ECO:0000256" key="4">
    <source>
        <dbReference type="ARBA" id="ARBA00022692"/>
    </source>
</evidence>
<evidence type="ECO:0000256" key="6">
    <source>
        <dbReference type="ARBA" id="ARBA00022801"/>
    </source>
</evidence>
<evidence type="ECO:0000256" key="7">
    <source>
        <dbReference type="ARBA" id="ARBA00022833"/>
    </source>
</evidence>
<proteinExistence type="predicted"/>
<keyword evidence="5" id="KW-0479">Metal-binding</keyword>
<dbReference type="InterPro" id="IPR001915">
    <property type="entry name" value="Peptidase_M48"/>
</dbReference>
<dbReference type="GO" id="GO:0046872">
    <property type="term" value="F:metal ion binding"/>
    <property type="evidence" value="ECO:0007669"/>
    <property type="project" value="UniProtKB-KW"/>
</dbReference>
<evidence type="ECO:0000256" key="5">
    <source>
        <dbReference type="ARBA" id="ARBA00022723"/>
    </source>
</evidence>
<evidence type="ECO:0000256" key="3">
    <source>
        <dbReference type="ARBA" id="ARBA00022670"/>
    </source>
</evidence>
<evidence type="ECO:0000256" key="8">
    <source>
        <dbReference type="ARBA" id="ARBA00022989"/>
    </source>
</evidence>
<dbReference type="Gene3D" id="3.30.2010.10">
    <property type="entry name" value="Metalloproteases ('zincins'), catalytic domain"/>
    <property type="match status" value="1"/>
</dbReference>
<dbReference type="GO" id="GO:0004222">
    <property type="term" value="F:metalloendopeptidase activity"/>
    <property type="evidence" value="ECO:0007669"/>
    <property type="project" value="InterPro"/>
</dbReference>
<keyword evidence="11" id="KW-0175">Coiled coil</keyword>
<keyword evidence="3" id="KW-0645">Protease</keyword>
<evidence type="ECO:0000256" key="2">
    <source>
        <dbReference type="ARBA" id="ARBA00022475"/>
    </source>
</evidence>
<keyword evidence="9" id="KW-0482">Metalloprotease</keyword>
<dbReference type="PANTHER" id="PTHR43221">
    <property type="entry name" value="PROTEASE HTPX"/>
    <property type="match status" value="1"/>
</dbReference>
<keyword evidence="4 12" id="KW-0812">Transmembrane</keyword>
<dbReference type="AlphaFoldDB" id="B9XLR8"/>
<evidence type="ECO:0000256" key="1">
    <source>
        <dbReference type="ARBA" id="ARBA00001947"/>
    </source>
</evidence>
<feature type="transmembrane region" description="Helical" evidence="12">
    <location>
        <begin position="45"/>
        <end position="73"/>
    </location>
</feature>
<evidence type="ECO:0000256" key="10">
    <source>
        <dbReference type="ARBA" id="ARBA00023136"/>
    </source>
</evidence>
<reference evidence="14 15" key="1">
    <citation type="journal article" date="2011" name="J. Bacteriol.">
        <title>Genome sequence of 'Pedosphaera parvula' Ellin514, an aerobic Verrucomicrobial isolate from pasture soil.</title>
        <authorList>
            <person name="Kant R."/>
            <person name="van Passel M.W."/>
            <person name="Sangwan P."/>
            <person name="Palva A."/>
            <person name="Lucas S."/>
            <person name="Copeland A."/>
            <person name="Lapidus A."/>
            <person name="Glavina Del Rio T."/>
            <person name="Dalin E."/>
            <person name="Tice H."/>
            <person name="Bruce D."/>
            <person name="Goodwin L."/>
            <person name="Pitluck S."/>
            <person name="Chertkov O."/>
            <person name="Larimer F.W."/>
            <person name="Land M.L."/>
            <person name="Hauser L."/>
            <person name="Brettin T.S."/>
            <person name="Detter J.C."/>
            <person name="Han S."/>
            <person name="de Vos W.M."/>
            <person name="Janssen P.H."/>
            <person name="Smidt H."/>
        </authorList>
    </citation>
    <scope>NUCLEOTIDE SEQUENCE [LARGE SCALE GENOMIC DNA]</scope>
    <source>
        <strain evidence="14 15">Ellin514</strain>
    </source>
</reference>
<dbReference type="STRING" id="320771.Cflav_PD2380"/>
<gene>
    <name evidence="14" type="ORF">Cflav_PD2380</name>
</gene>
<sequence length="705" mass="78493">MSNPETVLNPDTHVPVPSIGKPEPFPLTEFAGGIEATGVSATYTIGLIVVAIGMLLLITAYIGLIGLAGYWGWYHIRHNTFLMSGSGGNLTKMLIYLTPAFAAGTLIFFMIKPFFAGRGKGPANYSLTPQSDPILFAFIAKICETVKAPLPSRVDVDCQVNASASFRRGLLSLAGNDLTLTIGLPLVQAMTMEELGGVLAHEFGHFAQGAGMRLTFIIRTINNWFGRVVYERDEWDLKLAQIASSIPIRIGIFLHLTRLCIWLSRRILWVLMHVGHGLSCFMLRQMEYDADSYEAKVVGSQVFAQTSAKLHNLSAGSSWAYHQMRESWRNRRLPENLPLFISLSVHNLPPDVKQKIDEAKGKRKTRIFDTHPCDADRIRAAQALQQAGVFHCDAPAADLFSDFAGLSKTVTRFYYQDDLELKITEHNLVAQDLSIKDGQSQAEGHRSLTAFFFNLHLAYRPIFLSEEFSTVPVANLIENINKARAAMASSQKDVAAALKQYEEAEALYQRGLNAVNQSNQQAGEKALATMQNLLPAISAFEQHAQTRLSSALALLNHPDIASKITEADALKAEAAQLSPIFSSLGRAFEQLQELRRGFEALTAMLEMRRDSKRKERVEQRISHLSPQLESFIKAIRVQLEGLPYPFPHAREEITLAEFARSDIPATQKLEALFNNCNCHLNRLLPLYQRLLGRLTFIASKVEEQI</sequence>
<feature type="coiled-coil region" evidence="11">
    <location>
        <begin position="473"/>
        <end position="507"/>
    </location>
</feature>
<keyword evidence="7" id="KW-0862">Zinc</keyword>
<comment type="cofactor">
    <cofactor evidence="1">
        <name>Zn(2+)</name>
        <dbReference type="ChEBI" id="CHEBI:29105"/>
    </cofactor>
</comment>
<organism evidence="14 15">
    <name type="scientific">Pedosphaera parvula (strain Ellin514)</name>
    <dbReference type="NCBI Taxonomy" id="320771"/>
    <lineage>
        <taxon>Bacteria</taxon>
        <taxon>Pseudomonadati</taxon>
        <taxon>Verrucomicrobiota</taxon>
        <taxon>Pedosphaerae</taxon>
        <taxon>Pedosphaerales</taxon>
        <taxon>Pedosphaeraceae</taxon>
        <taxon>Pedosphaera</taxon>
    </lineage>
</organism>
<keyword evidence="8 12" id="KW-1133">Transmembrane helix</keyword>
<evidence type="ECO:0000256" key="11">
    <source>
        <dbReference type="SAM" id="Coils"/>
    </source>
</evidence>
<dbReference type="CDD" id="cd07328">
    <property type="entry name" value="M48_Ste24p_like"/>
    <property type="match status" value="1"/>
</dbReference>
<dbReference type="RefSeq" id="WP_007416757.1">
    <property type="nucleotide sequence ID" value="NZ_ABOX02000031.1"/>
</dbReference>
<dbReference type="PANTHER" id="PTHR43221:SF2">
    <property type="entry name" value="PROTEASE HTPX HOMOLOG"/>
    <property type="match status" value="1"/>
</dbReference>
<dbReference type="EMBL" id="ABOX02000031">
    <property type="protein sequence ID" value="EEF59175.1"/>
    <property type="molecule type" value="Genomic_DNA"/>
</dbReference>
<dbReference type="GO" id="GO:0006508">
    <property type="term" value="P:proteolysis"/>
    <property type="evidence" value="ECO:0007669"/>
    <property type="project" value="UniProtKB-KW"/>
</dbReference>
<dbReference type="OrthoDB" id="176172at2"/>
<evidence type="ECO:0000313" key="15">
    <source>
        <dbReference type="Proteomes" id="UP000003688"/>
    </source>
</evidence>
<accession>B9XLR8</accession>
<protein>
    <recommendedName>
        <fullName evidence="13">Peptidase M48 domain-containing protein</fullName>
    </recommendedName>
</protein>
<evidence type="ECO:0000256" key="9">
    <source>
        <dbReference type="ARBA" id="ARBA00023049"/>
    </source>
</evidence>
<evidence type="ECO:0000256" key="12">
    <source>
        <dbReference type="SAM" id="Phobius"/>
    </source>
</evidence>
<dbReference type="Proteomes" id="UP000003688">
    <property type="component" value="Unassembled WGS sequence"/>
</dbReference>
<keyword evidence="15" id="KW-1185">Reference proteome</keyword>
<evidence type="ECO:0000259" key="13">
    <source>
        <dbReference type="Pfam" id="PF01435"/>
    </source>
</evidence>
<dbReference type="Pfam" id="PF01435">
    <property type="entry name" value="Peptidase_M48"/>
    <property type="match status" value="1"/>
</dbReference>
<keyword evidence="10 12" id="KW-0472">Membrane</keyword>
<evidence type="ECO:0000313" key="14">
    <source>
        <dbReference type="EMBL" id="EEF59175.1"/>
    </source>
</evidence>
<feature type="transmembrane region" description="Helical" evidence="12">
    <location>
        <begin position="94"/>
        <end position="115"/>
    </location>
</feature>
<keyword evidence="2" id="KW-1003">Cell membrane</keyword>
<name>B9XLR8_PEDPL</name>
<comment type="caution">
    <text evidence="14">The sequence shown here is derived from an EMBL/GenBank/DDBJ whole genome shotgun (WGS) entry which is preliminary data.</text>
</comment>
<dbReference type="InterPro" id="IPR050083">
    <property type="entry name" value="HtpX_protease"/>
</dbReference>
<keyword evidence="6" id="KW-0378">Hydrolase</keyword>
<feature type="domain" description="Peptidase M48" evidence="13">
    <location>
        <begin position="175"/>
        <end position="383"/>
    </location>
</feature>